<sequence>MTTERPQTYRPVEETGERPLTVEGNLNRIINLIKQKNFHLNETNIDFKFEKIKDNEIKIIIILTKKDDVIEDDVPKDNEIKANTPESDITKKRNITLIYNPLEKAGSRIKAHNIDFSSTKELGPFEADTNQILKIVEDITRELQK</sequence>
<proteinExistence type="predicted"/>
<dbReference type="AlphaFoldDB" id="A0A1F6NM74"/>
<gene>
    <name evidence="1" type="ORF">A2493_03800</name>
</gene>
<accession>A0A1F6NM74</accession>
<evidence type="ECO:0000313" key="1">
    <source>
        <dbReference type="EMBL" id="OGH85042.1"/>
    </source>
</evidence>
<dbReference type="EMBL" id="MFQW01000049">
    <property type="protein sequence ID" value="OGH85042.1"/>
    <property type="molecule type" value="Genomic_DNA"/>
</dbReference>
<reference evidence="1 2" key="1">
    <citation type="journal article" date="2016" name="Nat. Commun.">
        <title>Thousands of microbial genomes shed light on interconnected biogeochemical processes in an aquifer system.</title>
        <authorList>
            <person name="Anantharaman K."/>
            <person name="Brown C.T."/>
            <person name="Hug L.A."/>
            <person name="Sharon I."/>
            <person name="Castelle C.J."/>
            <person name="Probst A.J."/>
            <person name="Thomas B.C."/>
            <person name="Singh A."/>
            <person name="Wilkins M.J."/>
            <person name="Karaoz U."/>
            <person name="Brodie E.L."/>
            <person name="Williams K.H."/>
            <person name="Hubbard S.S."/>
            <person name="Banfield J.F."/>
        </authorList>
    </citation>
    <scope>NUCLEOTIDE SEQUENCE [LARGE SCALE GENOMIC DNA]</scope>
</reference>
<organism evidence="1 2">
    <name type="scientific">Candidatus Magasanikbacteria bacterium RIFOXYC12_FULL_33_11</name>
    <dbReference type="NCBI Taxonomy" id="1798701"/>
    <lineage>
        <taxon>Bacteria</taxon>
        <taxon>Candidatus Magasanikiibacteriota</taxon>
    </lineage>
</organism>
<name>A0A1F6NM74_9BACT</name>
<protein>
    <submittedName>
        <fullName evidence="1">Uncharacterized protein</fullName>
    </submittedName>
</protein>
<comment type="caution">
    <text evidence="1">The sequence shown here is derived from an EMBL/GenBank/DDBJ whole genome shotgun (WGS) entry which is preliminary data.</text>
</comment>
<evidence type="ECO:0000313" key="2">
    <source>
        <dbReference type="Proteomes" id="UP000178349"/>
    </source>
</evidence>
<dbReference type="Proteomes" id="UP000178349">
    <property type="component" value="Unassembled WGS sequence"/>
</dbReference>